<protein>
    <submittedName>
        <fullName evidence="3">4Fe-4S ferredoxin-type domain-containing protein</fullName>
    </submittedName>
</protein>
<sequence length="147" mass="17081">MYININDPRDPWAWRNKWTGESRYSNDDLWIWVTLCILFVIFAIIAISPLLILKYCRGSCPCDTFFNRFEKFLYTLHNLGNKKKSSLRRYNGCSRQSRRIIRSHGNSPRSINVYYVGRNEAIKPATKYSTSTTGTSIPKINLSTISS</sequence>
<evidence type="ECO:0000256" key="1">
    <source>
        <dbReference type="SAM" id="Phobius"/>
    </source>
</evidence>
<dbReference type="WBParaSite" id="SVE_0376700.1">
    <property type="protein sequence ID" value="SVE_0376700.1"/>
    <property type="gene ID" value="SVE_0376700"/>
</dbReference>
<keyword evidence="1" id="KW-0472">Membrane</keyword>
<name>A0A0K0F4M8_STRVS</name>
<reference evidence="2" key="1">
    <citation type="submission" date="2014-07" db="EMBL/GenBank/DDBJ databases">
        <authorList>
            <person name="Martin A.A"/>
            <person name="De Silva N."/>
        </authorList>
    </citation>
    <scope>NUCLEOTIDE SEQUENCE</scope>
</reference>
<dbReference type="Proteomes" id="UP000035680">
    <property type="component" value="Unassembled WGS sequence"/>
</dbReference>
<organism evidence="2 3">
    <name type="scientific">Strongyloides venezuelensis</name>
    <name type="common">Threadworm</name>
    <dbReference type="NCBI Taxonomy" id="75913"/>
    <lineage>
        <taxon>Eukaryota</taxon>
        <taxon>Metazoa</taxon>
        <taxon>Ecdysozoa</taxon>
        <taxon>Nematoda</taxon>
        <taxon>Chromadorea</taxon>
        <taxon>Rhabditida</taxon>
        <taxon>Tylenchina</taxon>
        <taxon>Panagrolaimomorpha</taxon>
        <taxon>Strongyloidoidea</taxon>
        <taxon>Strongyloididae</taxon>
        <taxon>Strongyloides</taxon>
    </lineage>
</organism>
<dbReference type="AlphaFoldDB" id="A0A0K0F4M8"/>
<evidence type="ECO:0000313" key="3">
    <source>
        <dbReference type="WBParaSite" id="SVE_0376700.1"/>
    </source>
</evidence>
<evidence type="ECO:0000313" key="2">
    <source>
        <dbReference type="Proteomes" id="UP000035680"/>
    </source>
</evidence>
<feature type="transmembrane region" description="Helical" evidence="1">
    <location>
        <begin position="29"/>
        <end position="53"/>
    </location>
</feature>
<reference evidence="3" key="2">
    <citation type="submission" date="2015-08" db="UniProtKB">
        <authorList>
            <consortium name="WormBaseParasite"/>
        </authorList>
    </citation>
    <scope>IDENTIFICATION</scope>
</reference>
<accession>A0A0K0F4M8</accession>
<keyword evidence="2" id="KW-1185">Reference proteome</keyword>
<keyword evidence="1" id="KW-1133">Transmembrane helix</keyword>
<proteinExistence type="predicted"/>
<keyword evidence="1" id="KW-0812">Transmembrane</keyword>